<reference evidence="3" key="1">
    <citation type="submission" date="2022-08" db="EMBL/GenBank/DDBJ databases">
        <authorList>
            <consortium name="DOE Joint Genome Institute"/>
            <person name="Min B."/>
            <person name="Riley R."/>
            <person name="Sierra-Patev S."/>
            <person name="Naranjo-Ortiz M."/>
            <person name="Looney B."/>
            <person name="Konkel Z."/>
            <person name="Slot J.C."/>
            <person name="Sakamoto Y."/>
            <person name="Steenwyk J.L."/>
            <person name="Rokas A."/>
            <person name="Carro J."/>
            <person name="Camarero S."/>
            <person name="Ferreira P."/>
            <person name="Molpeceres G."/>
            <person name="Ruiz-Duenas F.J."/>
            <person name="Serrano A."/>
            <person name="Henrissat B."/>
            <person name="Drula E."/>
            <person name="Hughes K.W."/>
            <person name="Mata J.L."/>
            <person name="Ishikawa N.K."/>
            <person name="Vargas-Isla R."/>
            <person name="Ushijima S."/>
            <person name="Smith C.A."/>
            <person name="Ahrendt S."/>
            <person name="Andreopoulos W."/>
            <person name="He G."/>
            <person name="Labutti K."/>
            <person name="Lipzen A."/>
            <person name="Ng V."/>
            <person name="Sandor L."/>
            <person name="Barry K."/>
            <person name="Martinez A.T."/>
            <person name="Xiao Y."/>
            <person name="Gibbons J.G."/>
            <person name="Terashima K."/>
            <person name="Hibbett D.S."/>
            <person name="Grigoriev I.V."/>
        </authorList>
    </citation>
    <scope>NUCLEOTIDE SEQUENCE</scope>
    <source>
        <strain evidence="3">Sp2 HRB7682 ss15</strain>
    </source>
</reference>
<dbReference type="Proteomes" id="UP001150238">
    <property type="component" value="Unassembled WGS sequence"/>
</dbReference>
<feature type="compositionally biased region" description="Pro residues" evidence="1">
    <location>
        <begin position="31"/>
        <end position="43"/>
    </location>
</feature>
<gene>
    <name evidence="3" type="ORF">C8J55DRAFT_4286</name>
</gene>
<accession>A0A9W9B2X7</accession>
<evidence type="ECO:0000313" key="3">
    <source>
        <dbReference type="EMBL" id="KAJ4495812.1"/>
    </source>
</evidence>
<dbReference type="Pfam" id="PF20415">
    <property type="entry name" value="DUF6699"/>
    <property type="match status" value="1"/>
</dbReference>
<feature type="region of interest" description="Disordered" evidence="1">
    <location>
        <begin position="1"/>
        <end position="64"/>
    </location>
</feature>
<feature type="compositionally biased region" description="Polar residues" evidence="1">
    <location>
        <begin position="1"/>
        <end position="21"/>
    </location>
</feature>
<evidence type="ECO:0000256" key="1">
    <source>
        <dbReference type="SAM" id="MobiDB-lite"/>
    </source>
</evidence>
<dbReference type="InterPro" id="IPR046522">
    <property type="entry name" value="DUF6699"/>
</dbReference>
<comment type="caution">
    <text evidence="3">The sequence shown here is derived from an EMBL/GenBank/DDBJ whole genome shotgun (WGS) entry which is preliminary data.</text>
</comment>
<dbReference type="EMBL" id="JANVFS010000001">
    <property type="protein sequence ID" value="KAJ4495812.1"/>
    <property type="molecule type" value="Genomic_DNA"/>
</dbReference>
<feature type="domain" description="DUF6699" evidence="2">
    <location>
        <begin position="178"/>
        <end position="362"/>
    </location>
</feature>
<evidence type="ECO:0000313" key="4">
    <source>
        <dbReference type="Proteomes" id="UP001150238"/>
    </source>
</evidence>
<sequence>MFLDESNSPRPSNAPSGPSGDSSLPNGTNPPSGPPGVPSPPSGASPSSNDPSRNRPSNVSSPVPPSPVIPWPFRPFPYHGNAPPPLPPPAPSFVVPTVPSPVHYVPSVLPNALPNPQLPLWPTPAVPSILLRPAMPVPGSAVMWEPGTFPMSPLGGSVLLRVHPHILYNPMSPSLPVLQWDIVLRAEQARVLTGQALIKRPSLNDEAVVPAPIQSFGLSAGPRNGQADRKIDKIWIESDTPILAWWMQRWGPIIIEKSNITVRDVLDAVHTYLSIPLTNGDYKKAVEVQTPTDGVNHGNGMRLRNARRLRASNGCELRSVALRGRALEDGWSAQLMGADPGESSIYRRSDLLGTYRRFLGLRPVVFSDGSWKLLLGLGPGPVPKFS</sequence>
<feature type="compositionally biased region" description="Low complexity" evidence="1">
    <location>
        <begin position="44"/>
        <end position="61"/>
    </location>
</feature>
<proteinExistence type="predicted"/>
<name>A0A9W9B2X7_9AGAR</name>
<dbReference type="AlphaFoldDB" id="A0A9W9B2X7"/>
<organism evidence="3 4">
    <name type="scientific">Lentinula lateritia</name>
    <dbReference type="NCBI Taxonomy" id="40482"/>
    <lineage>
        <taxon>Eukaryota</taxon>
        <taxon>Fungi</taxon>
        <taxon>Dikarya</taxon>
        <taxon>Basidiomycota</taxon>
        <taxon>Agaricomycotina</taxon>
        <taxon>Agaricomycetes</taxon>
        <taxon>Agaricomycetidae</taxon>
        <taxon>Agaricales</taxon>
        <taxon>Marasmiineae</taxon>
        <taxon>Omphalotaceae</taxon>
        <taxon>Lentinula</taxon>
    </lineage>
</organism>
<evidence type="ECO:0000259" key="2">
    <source>
        <dbReference type="Pfam" id="PF20415"/>
    </source>
</evidence>
<reference evidence="3" key="2">
    <citation type="journal article" date="2023" name="Proc. Natl. Acad. Sci. U.S.A.">
        <title>A global phylogenomic analysis of the shiitake genus Lentinula.</title>
        <authorList>
            <person name="Sierra-Patev S."/>
            <person name="Min B."/>
            <person name="Naranjo-Ortiz M."/>
            <person name="Looney B."/>
            <person name="Konkel Z."/>
            <person name="Slot J.C."/>
            <person name="Sakamoto Y."/>
            <person name="Steenwyk J.L."/>
            <person name="Rokas A."/>
            <person name="Carro J."/>
            <person name="Camarero S."/>
            <person name="Ferreira P."/>
            <person name="Molpeceres G."/>
            <person name="Ruiz-Duenas F.J."/>
            <person name="Serrano A."/>
            <person name="Henrissat B."/>
            <person name="Drula E."/>
            <person name="Hughes K.W."/>
            <person name="Mata J.L."/>
            <person name="Ishikawa N.K."/>
            <person name="Vargas-Isla R."/>
            <person name="Ushijima S."/>
            <person name="Smith C.A."/>
            <person name="Donoghue J."/>
            <person name="Ahrendt S."/>
            <person name="Andreopoulos W."/>
            <person name="He G."/>
            <person name="LaButti K."/>
            <person name="Lipzen A."/>
            <person name="Ng V."/>
            <person name="Riley R."/>
            <person name="Sandor L."/>
            <person name="Barry K."/>
            <person name="Martinez A.T."/>
            <person name="Xiao Y."/>
            <person name="Gibbons J.G."/>
            <person name="Terashima K."/>
            <person name="Grigoriev I.V."/>
            <person name="Hibbett D."/>
        </authorList>
    </citation>
    <scope>NUCLEOTIDE SEQUENCE</scope>
    <source>
        <strain evidence="3">Sp2 HRB7682 ss15</strain>
    </source>
</reference>
<protein>
    <recommendedName>
        <fullName evidence="2">DUF6699 domain-containing protein</fullName>
    </recommendedName>
</protein>